<sequence length="200" mass="23773">MIQLDKMVQYHKAMADPTRIRMLRLLSGGELSGQELADRLKLSPATVTHHAMKLREAALLQERRDKNTIYFKLNRYFLEQNAKASVAFLFEAQPEEKEELAVENEKLKASVLKNFFTKDGRLKHLPAQYKKKLIVLGRMISGLEQGKKYAEAELNEFIKKFHDDYATIRREWIMHHFMYREHEVYELNPESMWTRWEDVK</sequence>
<feature type="domain" description="HTH arsR-type" evidence="4">
    <location>
        <begin position="1"/>
        <end position="93"/>
    </location>
</feature>
<dbReference type="EMBL" id="CAJVAS010000007">
    <property type="protein sequence ID" value="CAG7617971.1"/>
    <property type="molecule type" value="Genomic_DNA"/>
</dbReference>
<dbReference type="Pfam" id="PF09860">
    <property type="entry name" value="DUF2087"/>
    <property type="match status" value="1"/>
</dbReference>
<dbReference type="Proteomes" id="UP000693672">
    <property type="component" value="Unassembled WGS sequence"/>
</dbReference>
<evidence type="ECO:0000313" key="6">
    <source>
        <dbReference type="Proteomes" id="UP000693672"/>
    </source>
</evidence>
<dbReference type="SMART" id="SM00418">
    <property type="entry name" value="HTH_ARSR"/>
    <property type="match status" value="1"/>
</dbReference>
<dbReference type="PANTHER" id="PTHR33154:SF33">
    <property type="entry name" value="TRANSCRIPTIONAL REPRESSOR SDPR"/>
    <property type="match status" value="1"/>
</dbReference>
<protein>
    <recommendedName>
        <fullName evidence="4">HTH arsR-type domain-containing protein</fullName>
    </recommendedName>
</protein>
<dbReference type="CDD" id="cd00090">
    <property type="entry name" value="HTH_ARSR"/>
    <property type="match status" value="1"/>
</dbReference>
<dbReference type="PROSITE" id="PS50987">
    <property type="entry name" value="HTH_ARSR_2"/>
    <property type="match status" value="1"/>
</dbReference>
<dbReference type="GO" id="GO:0003677">
    <property type="term" value="F:DNA binding"/>
    <property type="evidence" value="ECO:0007669"/>
    <property type="project" value="UniProtKB-KW"/>
</dbReference>
<dbReference type="InterPro" id="IPR018656">
    <property type="entry name" value="DUF2087"/>
</dbReference>
<dbReference type="AlphaFoldDB" id="A0A916K1K9"/>
<name>A0A916K1K9_9BACL</name>
<accession>A0A916K1K9</accession>
<proteinExistence type="predicted"/>
<evidence type="ECO:0000256" key="2">
    <source>
        <dbReference type="ARBA" id="ARBA00023125"/>
    </source>
</evidence>
<dbReference type="Pfam" id="PF01022">
    <property type="entry name" value="HTH_5"/>
    <property type="match status" value="1"/>
</dbReference>
<gene>
    <name evidence="5" type="ORF">PAESOLCIP111_02068</name>
</gene>
<evidence type="ECO:0000313" key="5">
    <source>
        <dbReference type="EMBL" id="CAG7617971.1"/>
    </source>
</evidence>
<dbReference type="PANTHER" id="PTHR33154">
    <property type="entry name" value="TRANSCRIPTIONAL REGULATOR, ARSR FAMILY"/>
    <property type="match status" value="1"/>
</dbReference>
<keyword evidence="6" id="KW-1185">Reference proteome</keyword>
<dbReference type="NCBIfam" id="NF033788">
    <property type="entry name" value="HTH_metalloreg"/>
    <property type="match status" value="1"/>
</dbReference>
<dbReference type="InterPro" id="IPR011991">
    <property type="entry name" value="ArsR-like_HTH"/>
</dbReference>
<dbReference type="InterPro" id="IPR051081">
    <property type="entry name" value="HTH_MetalResp_TranReg"/>
</dbReference>
<dbReference type="GO" id="GO:0003700">
    <property type="term" value="F:DNA-binding transcription factor activity"/>
    <property type="evidence" value="ECO:0007669"/>
    <property type="project" value="InterPro"/>
</dbReference>
<organism evidence="5 6">
    <name type="scientific">Paenibacillus solanacearum</name>
    <dbReference type="NCBI Taxonomy" id="2048548"/>
    <lineage>
        <taxon>Bacteria</taxon>
        <taxon>Bacillati</taxon>
        <taxon>Bacillota</taxon>
        <taxon>Bacilli</taxon>
        <taxon>Bacillales</taxon>
        <taxon>Paenibacillaceae</taxon>
        <taxon>Paenibacillus</taxon>
    </lineage>
</organism>
<keyword evidence="2" id="KW-0238">DNA-binding</keyword>
<keyword evidence="1" id="KW-0805">Transcription regulation</keyword>
<evidence type="ECO:0000259" key="4">
    <source>
        <dbReference type="PROSITE" id="PS50987"/>
    </source>
</evidence>
<reference evidence="5" key="1">
    <citation type="submission" date="2021-06" db="EMBL/GenBank/DDBJ databases">
        <authorList>
            <person name="Criscuolo A."/>
        </authorList>
    </citation>
    <scope>NUCLEOTIDE SEQUENCE</scope>
    <source>
        <strain evidence="5">CIP111600</strain>
    </source>
</reference>
<evidence type="ECO:0000256" key="3">
    <source>
        <dbReference type="ARBA" id="ARBA00023163"/>
    </source>
</evidence>
<comment type="caution">
    <text evidence="5">The sequence shown here is derived from an EMBL/GenBank/DDBJ whole genome shotgun (WGS) entry which is preliminary data.</text>
</comment>
<dbReference type="InterPro" id="IPR001845">
    <property type="entry name" value="HTH_ArsR_DNA-bd_dom"/>
</dbReference>
<keyword evidence="3" id="KW-0804">Transcription</keyword>
<evidence type="ECO:0000256" key="1">
    <source>
        <dbReference type="ARBA" id="ARBA00023015"/>
    </source>
</evidence>